<evidence type="ECO:0000313" key="3">
    <source>
        <dbReference type="EMBL" id="TGE24911.1"/>
    </source>
</evidence>
<keyword evidence="1" id="KW-0472">Membrane</keyword>
<feature type="signal peptide" evidence="2">
    <location>
        <begin position="1"/>
        <end position="28"/>
    </location>
</feature>
<keyword evidence="1" id="KW-1133">Transmembrane helix</keyword>
<feature type="transmembrane region" description="Helical" evidence="1">
    <location>
        <begin position="44"/>
        <end position="61"/>
    </location>
</feature>
<name>A0A4Z0Q798_9BACT</name>
<feature type="chain" id="PRO_5021238111" evidence="2">
    <location>
        <begin position="29"/>
        <end position="66"/>
    </location>
</feature>
<evidence type="ECO:0000256" key="2">
    <source>
        <dbReference type="SAM" id="SignalP"/>
    </source>
</evidence>
<keyword evidence="4" id="KW-1185">Reference proteome</keyword>
<protein>
    <submittedName>
        <fullName evidence="3">Uncharacterized protein</fullName>
    </submittedName>
</protein>
<dbReference type="EMBL" id="SRLC01000001">
    <property type="protein sequence ID" value="TGE24911.1"/>
    <property type="molecule type" value="Genomic_DNA"/>
</dbReference>
<keyword evidence="1" id="KW-0812">Transmembrane</keyword>
<proteinExistence type="predicted"/>
<sequence>MTVTIRLPVAALCAAFLLLLIPSSAARAQGPGNGGPRPGATDAPIDAGIGLLVAAGVACSLSRRLR</sequence>
<evidence type="ECO:0000256" key="1">
    <source>
        <dbReference type="SAM" id="Phobius"/>
    </source>
</evidence>
<gene>
    <name evidence="3" type="ORF">E5K00_06840</name>
</gene>
<evidence type="ECO:0000313" key="4">
    <source>
        <dbReference type="Proteomes" id="UP000297549"/>
    </source>
</evidence>
<keyword evidence="2" id="KW-0732">Signal</keyword>
<comment type="caution">
    <text evidence="3">The sequence shown here is derived from an EMBL/GenBank/DDBJ whole genome shotgun (WGS) entry which is preliminary data.</text>
</comment>
<organism evidence="3 4">
    <name type="scientific">Hymenobacter aquaticus</name>
    <dbReference type="NCBI Taxonomy" id="1867101"/>
    <lineage>
        <taxon>Bacteria</taxon>
        <taxon>Pseudomonadati</taxon>
        <taxon>Bacteroidota</taxon>
        <taxon>Cytophagia</taxon>
        <taxon>Cytophagales</taxon>
        <taxon>Hymenobacteraceae</taxon>
        <taxon>Hymenobacter</taxon>
    </lineage>
</organism>
<dbReference type="Proteomes" id="UP000297549">
    <property type="component" value="Unassembled WGS sequence"/>
</dbReference>
<dbReference type="AlphaFoldDB" id="A0A4Z0Q798"/>
<reference evidence="3 4" key="1">
    <citation type="submission" date="2019-04" db="EMBL/GenBank/DDBJ databases">
        <authorList>
            <person name="Feng G."/>
            <person name="Zhang J."/>
            <person name="Zhu H."/>
        </authorList>
    </citation>
    <scope>NUCLEOTIDE SEQUENCE [LARGE SCALE GENOMIC DNA]</scope>
    <source>
        <strain evidence="3 4">JCM 31653</strain>
    </source>
</reference>
<accession>A0A4Z0Q798</accession>